<evidence type="ECO:0000256" key="1">
    <source>
        <dbReference type="ARBA" id="ARBA00004414"/>
    </source>
</evidence>
<keyword evidence="8" id="KW-1133">Transmembrane helix</keyword>
<evidence type="ECO:0000256" key="3">
    <source>
        <dbReference type="ARBA" id="ARBA00004630"/>
    </source>
</evidence>
<evidence type="ECO:0000256" key="4">
    <source>
        <dbReference type="ARBA" id="ARBA00005975"/>
    </source>
</evidence>
<comment type="subcellular location">
    <subcellularLocation>
        <location evidence="2">Endosome membrane</location>
        <topology evidence="2">Peripheral membrane protein</topology>
    </subcellularLocation>
    <subcellularLocation>
        <location evidence="1">Late endosome membrane</location>
    </subcellularLocation>
    <subcellularLocation>
        <location evidence="3">Lysosome membrane</location>
        <topology evidence="3">Peripheral membrane protein</topology>
        <orientation evidence="3">Cytoplasmic side</orientation>
    </subcellularLocation>
</comment>
<dbReference type="GO" id="GO:0008270">
    <property type="term" value="F:zinc ion binding"/>
    <property type="evidence" value="ECO:0007669"/>
    <property type="project" value="TreeGrafter"/>
</dbReference>
<evidence type="ECO:0000256" key="2">
    <source>
        <dbReference type="ARBA" id="ARBA00004481"/>
    </source>
</evidence>
<proteinExistence type="inferred from homology"/>
<keyword evidence="11" id="KW-1185">Reference proteome</keyword>
<evidence type="ECO:0000256" key="6">
    <source>
        <dbReference type="ARBA" id="ARBA00022833"/>
    </source>
</evidence>
<name>A0AAN8QEI6_PATCE</name>
<comment type="similarity">
    <text evidence="4">Belongs to the CDIP1/LITAF family.</text>
</comment>
<evidence type="ECO:0000256" key="8">
    <source>
        <dbReference type="SAM" id="Phobius"/>
    </source>
</evidence>
<reference evidence="10 11" key="1">
    <citation type="submission" date="2024-01" db="EMBL/GenBank/DDBJ databases">
        <title>The genome of the rayed Mediterranean limpet Patella caerulea (Linnaeus, 1758).</title>
        <authorList>
            <person name="Anh-Thu Weber A."/>
            <person name="Halstead-Nussloch G."/>
        </authorList>
    </citation>
    <scope>NUCLEOTIDE SEQUENCE [LARGE SCALE GENOMIC DNA]</scope>
    <source>
        <strain evidence="10">AATW-2023a</strain>
        <tissue evidence="10">Whole specimen</tissue>
    </source>
</reference>
<evidence type="ECO:0000256" key="5">
    <source>
        <dbReference type="ARBA" id="ARBA00022723"/>
    </source>
</evidence>
<keyword evidence="7 8" id="KW-0472">Membrane</keyword>
<dbReference type="EMBL" id="JAZGQO010000002">
    <property type="protein sequence ID" value="KAK6191001.1"/>
    <property type="molecule type" value="Genomic_DNA"/>
</dbReference>
<dbReference type="Pfam" id="PF10601">
    <property type="entry name" value="zf-LITAF-like"/>
    <property type="match status" value="1"/>
</dbReference>
<keyword evidence="5" id="KW-0479">Metal-binding</keyword>
<dbReference type="PROSITE" id="PS51837">
    <property type="entry name" value="LITAF"/>
    <property type="match status" value="1"/>
</dbReference>
<feature type="transmembrane region" description="Helical" evidence="8">
    <location>
        <begin position="89"/>
        <end position="111"/>
    </location>
</feature>
<evidence type="ECO:0000313" key="10">
    <source>
        <dbReference type="EMBL" id="KAK6191001.1"/>
    </source>
</evidence>
<dbReference type="GO" id="GO:0005765">
    <property type="term" value="C:lysosomal membrane"/>
    <property type="evidence" value="ECO:0007669"/>
    <property type="project" value="UniProtKB-SubCell"/>
</dbReference>
<sequence>MAEKNEQPPPYEYQPPPEGVVQYPPNYTQPTPGQLVTQNVIVQEVPVVGITPRPGSVGRYQQSPELIICQHCNATVTTSVSYETGMLTWAASGILCLVGCWFGCCLIPFCVNASKDVIHTCPNCKQLNGKFRHFS</sequence>
<dbReference type="PANTHER" id="PTHR23292:SF6">
    <property type="entry name" value="FI16602P1-RELATED"/>
    <property type="match status" value="1"/>
</dbReference>
<dbReference type="GO" id="GO:0031902">
    <property type="term" value="C:late endosome membrane"/>
    <property type="evidence" value="ECO:0007669"/>
    <property type="project" value="UniProtKB-SubCell"/>
</dbReference>
<protein>
    <recommendedName>
        <fullName evidence="9">LITAF domain-containing protein</fullName>
    </recommendedName>
</protein>
<evidence type="ECO:0000256" key="7">
    <source>
        <dbReference type="ARBA" id="ARBA00023136"/>
    </source>
</evidence>
<gene>
    <name evidence="10" type="ORF">SNE40_002751</name>
</gene>
<evidence type="ECO:0000259" key="9">
    <source>
        <dbReference type="PROSITE" id="PS51837"/>
    </source>
</evidence>
<keyword evidence="6" id="KW-0862">Zinc</keyword>
<accession>A0AAN8QEI6</accession>
<dbReference type="Proteomes" id="UP001347796">
    <property type="component" value="Unassembled WGS sequence"/>
</dbReference>
<dbReference type="PANTHER" id="PTHR23292">
    <property type="entry name" value="LIPOPOLYSACCHARIDE-INDUCED TUMOR NECROSIS FACTOR-ALPHA FACTOR"/>
    <property type="match status" value="1"/>
</dbReference>
<feature type="domain" description="LITAF" evidence="9">
    <location>
        <begin position="45"/>
        <end position="133"/>
    </location>
</feature>
<comment type="caution">
    <text evidence="10">The sequence shown here is derived from an EMBL/GenBank/DDBJ whole genome shotgun (WGS) entry which is preliminary data.</text>
</comment>
<dbReference type="InterPro" id="IPR037519">
    <property type="entry name" value="LITAF_fam"/>
</dbReference>
<dbReference type="AlphaFoldDB" id="A0AAN8QEI6"/>
<dbReference type="InterPro" id="IPR006629">
    <property type="entry name" value="LITAF"/>
</dbReference>
<dbReference type="SMART" id="SM00714">
    <property type="entry name" value="LITAF"/>
    <property type="match status" value="1"/>
</dbReference>
<keyword evidence="8" id="KW-0812">Transmembrane</keyword>
<evidence type="ECO:0000313" key="11">
    <source>
        <dbReference type="Proteomes" id="UP001347796"/>
    </source>
</evidence>
<organism evidence="10 11">
    <name type="scientific">Patella caerulea</name>
    <name type="common">Rayed Mediterranean limpet</name>
    <dbReference type="NCBI Taxonomy" id="87958"/>
    <lineage>
        <taxon>Eukaryota</taxon>
        <taxon>Metazoa</taxon>
        <taxon>Spiralia</taxon>
        <taxon>Lophotrochozoa</taxon>
        <taxon>Mollusca</taxon>
        <taxon>Gastropoda</taxon>
        <taxon>Patellogastropoda</taxon>
        <taxon>Patelloidea</taxon>
        <taxon>Patellidae</taxon>
        <taxon>Patella</taxon>
    </lineage>
</organism>